<dbReference type="CDD" id="cd06410">
    <property type="entry name" value="PB1_UP2"/>
    <property type="match status" value="1"/>
</dbReference>
<dbReference type="InterPro" id="IPR000270">
    <property type="entry name" value="PB1_dom"/>
</dbReference>
<organism evidence="2 3">
    <name type="scientific">Canna indica</name>
    <name type="common">Indian-shot</name>
    <dbReference type="NCBI Taxonomy" id="4628"/>
    <lineage>
        <taxon>Eukaryota</taxon>
        <taxon>Viridiplantae</taxon>
        <taxon>Streptophyta</taxon>
        <taxon>Embryophyta</taxon>
        <taxon>Tracheophyta</taxon>
        <taxon>Spermatophyta</taxon>
        <taxon>Magnoliopsida</taxon>
        <taxon>Liliopsida</taxon>
        <taxon>Zingiberales</taxon>
        <taxon>Cannaceae</taxon>
        <taxon>Canna</taxon>
    </lineage>
</organism>
<accession>A0AAQ3QKF5</accession>
<keyword evidence="3" id="KW-1185">Reference proteome</keyword>
<dbReference type="Pfam" id="PF00564">
    <property type="entry name" value="PB1"/>
    <property type="match status" value="1"/>
</dbReference>
<protein>
    <recommendedName>
        <fullName evidence="1">PB1 domain-containing protein</fullName>
    </recommendedName>
</protein>
<evidence type="ECO:0000259" key="1">
    <source>
        <dbReference type="SMART" id="SM00666"/>
    </source>
</evidence>
<sequence>MVGSSSSASSSCASFGSSFEEDVVTSAKPSGSVPVAIKFLCSYGGKILPRYPDGKLRYVGGDTRILAVDRSVTFSVLQEKMKELCGWGAVALRCKLPTEDIDALVSVKSDEDLANVVEAYDLAACQKIRVFLFPPTAKPSDCKSPAHLAPQFSTSLLARPSTPAQRLVHRISAPSRLTGRYANPAAADFHRHHNHRHYLHGHQEMPKPCHLVHNGSHWQ</sequence>
<dbReference type="PANTHER" id="PTHR31066:SF10">
    <property type="entry name" value="OCTICOSAPEPTIDE_PHOX_BEM1P FAMILY PROTEIN"/>
    <property type="match status" value="1"/>
</dbReference>
<name>A0AAQ3QKF5_9LILI</name>
<dbReference type="SUPFAM" id="SSF54277">
    <property type="entry name" value="CAD &amp; PB1 domains"/>
    <property type="match status" value="1"/>
</dbReference>
<proteinExistence type="predicted"/>
<dbReference type="PANTHER" id="PTHR31066">
    <property type="entry name" value="OS05G0427100 PROTEIN-RELATED"/>
    <property type="match status" value="1"/>
</dbReference>
<dbReference type="Proteomes" id="UP001327560">
    <property type="component" value="Chromosome 7"/>
</dbReference>
<dbReference type="AlphaFoldDB" id="A0AAQ3QKF5"/>
<dbReference type="EMBL" id="CP136896">
    <property type="protein sequence ID" value="WOL12808.1"/>
    <property type="molecule type" value="Genomic_DNA"/>
</dbReference>
<evidence type="ECO:0000313" key="3">
    <source>
        <dbReference type="Proteomes" id="UP001327560"/>
    </source>
</evidence>
<reference evidence="2 3" key="1">
    <citation type="submission" date="2023-10" db="EMBL/GenBank/DDBJ databases">
        <title>Chromosome-scale genome assembly provides insights into flower coloration mechanisms of Canna indica.</title>
        <authorList>
            <person name="Li C."/>
        </authorList>
    </citation>
    <scope>NUCLEOTIDE SEQUENCE [LARGE SCALE GENOMIC DNA]</scope>
    <source>
        <tissue evidence="2">Flower</tissue>
    </source>
</reference>
<dbReference type="SMART" id="SM00666">
    <property type="entry name" value="PB1"/>
    <property type="match status" value="1"/>
</dbReference>
<dbReference type="Gene3D" id="3.10.20.90">
    <property type="entry name" value="Phosphatidylinositol 3-kinase Catalytic Subunit, Chain A, domain 1"/>
    <property type="match status" value="1"/>
</dbReference>
<gene>
    <name evidence="2" type="ORF">Cni_G21576</name>
</gene>
<evidence type="ECO:0000313" key="2">
    <source>
        <dbReference type="EMBL" id="WOL12808.1"/>
    </source>
</evidence>
<feature type="domain" description="PB1" evidence="1">
    <location>
        <begin position="51"/>
        <end position="135"/>
    </location>
</feature>
<dbReference type="InterPro" id="IPR053198">
    <property type="entry name" value="Gynoecium_Dev_Regulator"/>
</dbReference>